<dbReference type="InterPro" id="IPR037027">
    <property type="entry name" value="YqgF/RNaseH-like_dom_sf"/>
</dbReference>
<proteinExistence type="inferred from homology"/>
<dbReference type="RefSeq" id="WP_062418133.1">
    <property type="nucleotide sequence ID" value="NZ_DF967974.1"/>
</dbReference>
<dbReference type="EMBL" id="LGCM01000043">
    <property type="protein sequence ID" value="KPL80098.1"/>
    <property type="molecule type" value="Genomic_DNA"/>
</dbReference>
<dbReference type="Pfam" id="PF03652">
    <property type="entry name" value="RuvX"/>
    <property type="match status" value="1"/>
</dbReference>
<dbReference type="GO" id="GO:0016788">
    <property type="term" value="F:hydrolase activity, acting on ester bonds"/>
    <property type="evidence" value="ECO:0007669"/>
    <property type="project" value="UniProtKB-UniRule"/>
</dbReference>
<comment type="similarity">
    <text evidence="5">Belongs to the YqgF HJR family.</text>
</comment>
<dbReference type="SUPFAM" id="SSF53098">
    <property type="entry name" value="Ribonuclease H-like"/>
    <property type="match status" value="1"/>
</dbReference>
<gene>
    <name evidence="7" type="ORF">ADN01_12595</name>
</gene>
<dbReference type="Gene3D" id="3.30.420.140">
    <property type="entry name" value="YqgF/RNase H-like domain"/>
    <property type="match status" value="1"/>
</dbReference>
<keyword evidence="3 5" id="KW-0540">Nuclease</keyword>
<comment type="subcellular location">
    <subcellularLocation>
        <location evidence="5">Cytoplasm</location>
    </subcellularLocation>
</comment>
<dbReference type="GO" id="GO:0005829">
    <property type="term" value="C:cytosol"/>
    <property type="evidence" value="ECO:0007669"/>
    <property type="project" value="TreeGrafter"/>
</dbReference>
<feature type="domain" description="YqgF/RNase H-like" evidence="6">
    <location>
        <begin position="3"/>
        <end position="103"/>
    </location>
</feature>
<evidence type="ECO:0000256" key="5">
    <source>
        <dbReference type="HAMAP-Rule" id="MF_00651"/>
    </source>
</evidence>
<keyword evidence="4 5" id="KW-0378">Hydrolase</keyword>
<dbReference type="CDD" id="cd16964">
    <property type="entry name" value="YqgF"/>
    <property type="match status" value="1"/>
</dbReference>
<dbReference type="HAMAP" id="MF_00651">
    <property type="entry name" value="Nuclease_YqgF"/>
    <property type="match status" value="1"/>
</dbReference>
<dbReference type="PANTHER" id="PTHR33317:SF4">
    <property type="entry name" value="POLYNUCLEOTIDYL TRANSFERASE, RIBONUCLEASE H-LIKE SUPERFAMILY PROTEIN"/>
    <property type="match status" value="1"/>
</dbReference>
<dbReference type="InterPro" id="IPR006641">
    <property type="entry name" value="YqgF/RNaseH-like_dom"/>
</dbReference>
<evidence type="ECO:0000256" key="4">
    <source>
        <dbReference type="ARBA" id="ARBA00022801"/>
    </source>
</evidence>
<keyword evidence="2 5" id="KW-0690">Ribosome biogenesis</keyword>
<comment type="caution">
    <text evidence="7">The sequence shown here is derived from an EMBL/GenBank/DDBJ whole genome shotgun (WGS) entry which is preliminary data.</text>
</comment>
<keyword evidence="1 5" id="KW-0963">Cytoplasm</keyword>
<dbReference type="NCBIfam" id="TIGR00250">
    <property type="entry name" value="RNAse_H_YqgF"/>
    <property type="match status" value="1"/>
</dbReference>
<dbReference type="AlphaFoldDB" id="A0A0N8GP73"/>
<dbReference type="OrthoDB" id="9796140at2"/>
<protein>
    <recommendedName>
        <fullName evidence="5">Putative pre-16S rRNA nuclease</fullName>
        <ecNumber evidence="5">3.1.-.-</ecNumber>
    </recommendedName>
</protein>
<dbReference type="InterPro" id="IPR012337">
    <property type="entry name" value="RNaseH-like_sf"/>
</dbReference>
<dbReference type="GO" id="GO:0004518">
    <property type="term" value="F:nuclease activity"/>
    <property type="evidence" value="ECO:0007669"/>
    <property type="project" value="UniProtKB-KW"/>
</dbReference>
<accession>A0A0N8GP73</accession>
<dbReference type="InterPro" id="IPR005227">
    <property type="entry name" value="YqgF"/>
</dbReference>
<dbReference type="Proteomes" id="UP000050501">
    <property type="component" value="Unassembled WGS sequence"/>
</dbReference>
<name>A0A0N8GP73_9CHLR</name>
<keyword evidence="8" id="KW-1185">Reference proteome</keyword>
<evidence type="ECO:0000313" key="7">
    <source>
        <dbReference type="EMBL" id="KPL80098.1"/>
    </source>
</evidence>
<dbReference type="EC" id="3.1.-.-" evidence="5"/>
<dbReference type="SMART" id="SM00732">
    <property type="entry name" value="YqgFc"/>
    <property type="match status" value="1"/>
</dbReference>
<evidence type="ECO:0000256" key="1">
    <source>
        <dbReference type="ARBA" id="ARBA00022490"/>
    </source>
</evidence>
<dbReference type="PANTHER" id="PTHR33317">
    <property type="entry name" value="POLYNUCLEOTIDYL TRANSFERASE, RIBONUCLEASE H-LIKE SUPERFAMILY PROTEIN"/>
    <property type="match status" value="1"/>
</dbReference>
<evidence type="ECO:0000259" key="6">
    <source>
        <dbReference type="SMART" id="SM00732"/>
    </source>
</evidence>
<evidence type="ECO:0000256" key="3">
    <source>
        <dbReference type="ARBA" id="ARBA00022722"/>
    </source>
</evidence>
<reference evidence="7 8" key="1">
    <citation type="submission" date="2015-07" db="EMBL/GenBank/DDBJ databases">
        <title>Genome sequence of Levilinea saccharolytica DSM 16555.</title>
        <authorList>
            <person name="Hemp J."/>
            <person name="Ward L.M."/>
            <person name="Pace L.A."/>
            <person name="Fischer W.W."/>
        </authorList>
    </citation>
    <scope>NUCLEOTIDE SEQUENCE [LARGE SCALE GENOMIC DNA]</scope>
    <source>
        <strain evidence="7 8">KIBI-1</strain>
    </source>
</reference>
<evidence type="ECO:0000256" key="2">
    <source>
        <dbReference type="ARBA" id="ARBA00022517"/>
    </source>
</evidence>
<dbReference type="STRING" id="229921.ADN01_12595"/>
<comment type="function">
    <text evidence="5">Could be a nuclease involved in processing of the 5'-end of pre-16S rRNA.</text>
</comment>
<sequence length="148" mass="15827">MKGRVLAVDPGEKRLGIAISDPTGTIANPLTVLKHVSRRVDAAAVAQLAQEQGAVRIVVGQALDSEGEIGPAARHALRVAEEIRGQTDLPVELWDESFSTQTARETRVAMGVRRSQRSGHLDDLAAVIVLQSYLDAHWMGGEEQANGA</sequence>
<organism evidence="7 8">
    <name type="scientific">Levilinea saccharolytica</name>
    <dbReference type="NCBI Taxonomy" id="229921"/>
    <lineage>
        <taxon>Bacteria</taxon>
        <taxon>Bacillati</taxon>
        <taxon>Chloroflexota</taxon>
        <taxon>Anaerolineae</taxon>
        <taxon>Anaerolineales</taxon>
        <taxon>Anaerolineaceae</taxon>
        <taxon>Levilinea</taxon>
    </lineage>
</organism>
<dbReference type="GO" id="GO:0000967">
    <property type="term" value="P:rRNA 5'-end processing"/>
    <property type="evidence" value="ECO:0007669"/>
    <property type="project" value="UniProtKB-UniRule"/>
</dbReference>
<evidence type="ECO:0000313" key="8">
    <source>
        <dbReference type="Proteomes" id="UP000050501"/>
    </source>
</evidence>